<feature type="binding site" evidence="7">
    <location>
        <position position="98"/>
    </location>
    <ligand>
        <name>phosphoenolpyruvate</name>
        <dbReference type="ChEBI" id="CHEBI:58702"/>
    </ligand>
</feature>
<evidence type="ECO:0000256" key="4">
    <source>
        <dbReference type="ARBA" id="ARBA00022679"/>
    </source>
</evidence>
<keyword evidence="5 7" id="KW-0057">Aromatic amino acid biosynthesis</keyword>
<feature type="domain" description="Enolpyruvate transferase" evidence="8">
    <location>
        <begin position="15"/>
        <end position="59"/>
    </location>
</feature>
<feature type="binding site" evidence="7">
    <location>
        <position position="315"/>
    </location>
    <ligand>
        <name>3-phosphoshikimate</name>
        <dbReference type="ChEBI" id="CHEBI:145989"/>
    </ligand>
</feature>
<dbReference type="InterPro" id="IPR001986">
    <property type="entry name" value="Enolpyruvate_Tfrase_dom"/>
</dbReference>
<dbReference type="EMBL" id="JAPDPI010000007">
    <property type="protein sequence ID" value="MCW3805069.1"/>
    <property type="molecule type" value="Genomic_DNA"/>
</dbReference>
<sequence>MQYKVSTPQNISSYTVDLPTSKSISNRALILNALAYSSKPIKNLSDSDDTQLLIKALQSDGNKFDVGAAGTTMRFLTAFLSKIVGEWTITGSERMKQRPIKILVEALNKLGAKIEYIEKEGYPPLRIFGSSMDGGDLELAGDVSSQYISALLMIGPTMKNGLRLTLTGEIISRPYILLTLKMMETFGVKSHWKDNVITVPAGVYQPTDFTVEADWSGASYWFEVAALNKGAELTLTGVKRYSEQGDAKVAELFKQLGVESKHTRNGLVLKNTGNVVSQFSYNFIEQPDLAQTFAVACCCLGVPFKFTGLQTLKIKETDRINALIDELKKMGFVLTSNQVDDLNWDGATCEKDEVPCISTYKDHRMAMAFAPAVSCIGDMKVDDPAVVSKSYPKFWDHLKEYGYTVDE</sequence>
<keyword evidence="7" id="KW-0963">Cytoplasm</keyword>
<dbReference type="EC" id="2.5.1.19" evidence="7"/>
<feature type="binding site" evidence="7">
    <location>
        <position position="144"/>
    </location>
    <ligand>
        <name>3-phosphoshikimate</name>
        <dbReference type="ChEBI" id="CHEBI:145989"/>
    </ligand>
</feature>
<dbReference type="PANTHER" id="PTHR21090:SF5">
    <property type="entry name" value="PENTAFUNCTIONAL AROM POLYPEPTIDE"/>
    <property type="match status" value="1"/>
</dbReference>
<feature type="binding site" evidence="7">
    <location>
        <position position="364"/>
    </location>
    <ligand>
        <name>phosphoenolpyruvate</name>
        <dbReference type="ChEBI" id="CHEBI:58702"/>
    </ligand>
</feature>
<proteinExistence type="inferred from homology"/>
<organism evidence="9 10">
    <name type="scientific">Plebeiibacterium marinum</name>
    <dbReference type="NCBI Taxonomy" id="2992111"/>
    <lineage>
        <taxon>Bacteria</taxon>
        <taxon>Pseudomonadati</taxon>
        <taxon>Bacteroidota</taxon>
        <taxon>Bacteroidia</taxon>
        <taxon>Marinilabiliales</taxon>
        <taxon>Marinilabiliaceae</taxon>
        <taxon>Plebeiibacterium</taxon>
    </lineage>
</organism>
<dbReference type="GO" id="GO:0008652">
    <property type="term" value="P:amino acid biosynthetic process"/>
    <property type="evidence" value="ECO:0007669"/>
    <property type="project" value="UniProtKB-KW"/>
</dbReference>
<evidence type="ECO:0000259" key="8">
    <source>
        <dbReference type="Pfam" id="PF00275"/>
    </source>
</evidence>
<dbReference type="GO" id="GO:0005737">
    <property type="term" value="C:cytoplasm"/>
    <property type="evidence" value="ECO:0007669"/>
    <property type="project" value="UniProtKB-SubCell"/>
</dbReference>
<feature type="binding site" evidence="7">
    <location>
        <position position="22"/>
    </location>
    <ligand>
        <name>3-phosphoshikimate</name>
        <dbReference type="ChEBI" id="CHEBI:145989"/>
    </ligand>
</feature>
<feature type="binding site" evidence="7">
    <location>
        <position position="27"/>
    </location>
    <ligand>
        <name>3-phosphoshikimate</name>
        <dbReference type="ChEBI" id="CHEBI:145989"/>
    </ligand>
</feature>
<keyword evidence="4 7" id="KW-0808">Transferase</keyword>
<dbReference type="PANTHER" id="PTHR21090">
    <property type="entry name" value="AROM/DEHYDROQUINATE SYNTHASE"/>
    <property type="match status" value="1"/>
</dbReference>
<dbReference type="Pfam" id="PF00275">
    <property type="entry name" value="EPSP_synthase"/>
    <property type="match status" value="2"/>
</dbReference>
<comment type="catalytic activity">
    <reaction evidence="6">
        <text>3-phosphoshikimate + phosphoenolpyruvate = 5-O-(1-carboxyvinyl)-3-phosphoshikimate + phosphate</text>
        <dbReference type="Rhea" id="RHEA:21256"/>
        <dbReference type="ChEBI" id="CHEBI:43474"/>
        <dbReference type="ChEBI" id="CHEBI:57701"/>
        <dbReference type="ChEBI" id="CHEBI:58702"/>
        <dbReference type="ChEBI" id="CHEBI:145989"/>
        <dbReference type="EC" id="2.5.1.19"/>
    </reaction>
    <physiologicalReaction direction="left-to-right" evidence="6">
        <dbReference type="Rhea" id="RHEA:21257"/>
    </physiologicalReaction>
</comment>
<evidence type="ECO:0000256" key="2">
    <source>
        <dbReference type="ARBA" id="ARBA00009948"/>
    </source>
</evidence>
<dbReference type="InterPro" id="IPR036968">
    <property type="entry name" value="Enolpyruvate_Tfrase_sf"/>
</dbReference>
<comment type="caution">
    <text evidence="7">Lacks conserved residue(s) required for the propagation of feature annotation.</text>
</comment>
<evidence type="ECO:0000256" key="7">
    <source>
        <dbReference type="HAMAP-Rule" id="MF_00210"/>
    </source>
</evidence>
<keyword evidence="10" id="KW-1185">Reference proteome</keyword>
<protein>
    <recommendedName>
        <fullName evidence="7">3-phosphoshikimate 1-carboxyvinyltransferase</fullName>
        <ecNumber evidence="7">2.5.1.19</ecNumber>
    </recommendedName>
    <alternativeName>
        <fullName evidence="7">5-enolpyruvylshikimate-3-phosphate synthase</fullName>
        <shortName evidence="7">EPSP synthase</shortName>
        <shortName evidence="7">EPSPS</shortName>
    </alternativeName>
</protein>
<dbReference type="CDD" id="cd01556">
    <property type="entry name" value="EPSP_synthase"/>
    <property type="match status" value="1"/>
</dbReference>
<dbReference type="AlphaFoldDB" id="A0AAE3MCH0"/>
<feature type="binding site" evidence="7">
    <location>
        <position position="146"/>
    </location>
    <ligand>
        <name>3-phosphoshikimate</name>
        <dbReference type="ChEBI" id="CHEBI:145989"/>
    </ligand>
</feature>
<feature type="active site" description="Proton acceptor" evidence="7">
    <location>
        <position position="288"/>
    </location>
</feature>
<dbReference type="InterPro" id="IPR013792">
    <property type="entry name" value="RNA3'P_cycl/enolpyr_Trfase_a/b"/>
</dbReference>
<reference evidence="9" key="1">
    <citation type="submission" date="2022-10" db="EMBL/GenBank/DDBJ databases">
        <authorList>
            <person name="Yu W.X."/>
        </authorList>
    </citation>
    <scope>NUCLEOTIDE SEQUENCE</scope>
    <source>
        <strain evidence="9">D04</strain>
    </source>
</reference>
<dbReference type="PROSITE" id="PS00885">
    <property type="entry name" value="EPSP_SYNTHASE_2"/>
    <property type="match status" value="1"/>
</dbReference>
<dbReference type="SUPFAM" id="SSF55205">
    <property type="entry name" value="EPT/RTPC-like"/>
    <property type="match status" value="1"/>
</dbReference>
<dbReference type="Gene3D" id="3.65.10.10">
    <property type="entry name" value="Enolpyruvate transferase domain"/>
    <property type="match status" value="3"/>
</dbReference>
<feature type="binding site" evidence="7">
    <location>
        <position position="145"/>
    </location>
    <ligand>
        <name>3-phosphoshikimate</name>
        <dbReference type="ChEBI" id="CHEBI:145989"/>
    </ligand>
</feature>
<evidence type="ECO:0000256" key="6">
    <source>
        <dbReference type="ARBA" id="ARBA00044633"/>
    </source>
</evidence>
<comment type="pathway">
    <text evidence="1 7">Metabolic intermediate biosynthesis; chorismate biosynthesis; chorismate from D-erythrose 4-phosphate and phosphoenolpyruvate: step 6/7.</text>
</comment>
<dbReference type="HAMAP" id="MF_00210">
    <property type="entry name" value="EPSP_synth"/>
    <property type="match status" value="1"/>
</dbReference>
<comment type="subunit">
    <text evidence="7">Monomer.</text>
</comment>
<dbReference type="PIRSF" id="PIRSF000505">
    <property type="entry name" value="EPSPS"/>
    <property type="match status" value="1"/>
</dbReference>
<feature type="binding site" evidence="7">
    <location>
        <position position="146"/>
    </location>
    <ligand>
        <name>phosphoenolpyruvate</name>
        <dbReference type="ChEBI" id="CHEBI:58702"/>
    </ligand>
</feature>
<dbReference type="RefSeq" id="WP_301198307.1">
    <property type="nucleotide sequence ID" value="NZ_JAPDPI010000007.1"/>
</dbReference>
<evidence type="ECO:0000313" key="9">
    <source>
        <dbReference type="EMBL" id="MCW3805069.1"/>
    </source>
</evidence>
<evidence type="ECO:0000256" key="3">
    <source>
        <dbReference type="ARBA" id="ARBA00022605"/>
    </source>
</evidence>
<name>A0AAE3MCH0_9BACT</name>
<dbReference type="GO" id="GO:0003866">
    <property type="term" value="F:3-phosphoshikimate 1-carboxyvinyltransferase activity"/>
    <property type="evidence" value="ECO:0007669"/>
    <property type="project" value="UniProtKB-UniRule"/>
</dbReference>
<feature type="binding site" evidence="7">
    <location>
        <position position="23"/>
    </location>
    <ligand>
        <name>3-phosphoshikimate</name>
        <dbReference type="ChEBI" id="CHEBI:145989"/>
    </ligand>
</feature>
<feature type="binding site" evidence="7">
    <location>
        <position position="389"/>
    </location>
    <ligand>
        <name>phosphoenolpyruvate</name>
        <dbReference type="ChEBI" id="CHEBI:58702"/>
    </ligand>
</feature>
<keyword evidence="3 7" id="KW-0028">Amino-acid biosynthesis</keyword>
<feature type="binding site" evidence="7">
    <location>
        <position position="172"/>
    </location>
    <ligand>
        <name>3-phosphoshikimate</name>
        <dbReference type="ChEBI" id="CHEBI:145989"/>
    </ligand>
</feature>
<evidence type="ECO:0000313" key="10">
    <source>
        <dbReference type="Proteomes" id="UP001207408"/>
    </source>
</evidence>
<comment type="similarity">
    <text evidence="2 7">Belongs to the EPSP synthase family.</text>
</comment>
<feature type="binding site" evidence="7">
    <location>
        <position position="319"/>
    </location>
    <ligand>
        <name>phosphoenolpyruvate</name>
        <dbReference type="ChEBI" id="CHEBI:58702"/>
    </ligand>
</feature>
<dbReference type="GO" id="GO:0009073">
    <property type="term" value="P:aromatic amino acid family biosynthetic process"/>
    <property type="evidence" value="ECO:0007669"/>
    <property type="project" value="UniProtKB-KW"/>
</dbReference>
<gene>
    <name evidence="7" type="primary">aroA</name>
    <name evidence="9" type="ORF">OM074_05490</name>
</gene>
<dbReference type="GO" id="GO:0009423">
    <property type="term" value="P:chorismate biosynthetic process"/>
    <property type="evidence" value="ECO:0007669"/>
    <property type="project" value="UniProtKB-UniRule"/>
</dbReference>
<dbReference type="Proteomes" id="UP001207408">
    <property type="component" value="Unassembled WGS sequence"/>
</dbReference>
<comment type="caution">
    <text evidence="9">The sequence shown here is derived from an EMBL/GenBank/DDBJ whole genome shotgun (WGS) entry which is preliminary data.</text>
</comment>
<accession>A0AAE3MCH0</accession>
<dbReference type="InterPro" id="IPR023193">
    <property type="entry name" value="EPSP_synthase_CS"/>
</dbReference>
<feature type="binding site" evidence="7">
    <location>
        <position position="70"/>
    </location>
    <ligand>
        <name>phosphoenolpyruvate</name>
        <dbReference type="ChEBI" id="CHEBI:58702"/>
    </ligand>
</feature>
<feature type="domain" description="Enolpyruvate transferase" evidence="8">
    <location>
        <begin position="64"/>
        <end position="398"/>
    </location>
</feature>
<comment type="function">
    <text evidence="7">Catalyzes the transfer of the enolpyruvyl moiety of phosphoenolpyruvate (PEP) to the 5-hydroxyl of shikimate-3-phosphate (S3P) to produce enolpyruvyl shikimate-3-phosphate and inorganic phosphate.</text>
</comment>
<feature type="binding site" evidence="7">
    <location>
        <position position="288"/>
    </location>
    <ligand>
        <name>3-phosphoshikimate</name>
        <dbReference type="ChEBI" id="CHEBI:145989"/>
    </ligand>
</feature>
<evidence type="ECO:0000256" key="1">
    <source>
        <dbReference type="ARBA" id="ARBA00004811"/>
    </source>
</evidence>
<feature type="binding site" evidence="7">
    <location>
        <position position="22"/>
    </location>
    <ligand>
        <name>phosphoenolpyruvate</name>
        <dbReference type="ChEBI" id="CHEBI:58702"/>
    </ligand>
</feature>
<dbReference type="InterPro" id="IPR006264">
    <property type="entry name" value="EPSP_synthase"/>
</dbReference>
<evidence type="ECO:0000256" key="5">
    <source>
        <dbReference type="ARBA" id="ARBA00023141"/>
    </source>
</evidence>
<comment type="subcellular location">
    <subcellularLocation>
        <location evidence="7">Cytoplasm</location>
    </subcellularLocation>
</comment>